<protein>
    <recommendedName>
        <fullName evidence="1">AAA+ ATPase domain-containing protein</fullName>
    </recommendedName>
</protein>
<proteinExistence type="predicted"/>
<dbReference type="InterPro" id="IPR027417">
    <property type="entry name" value="P-loop_NTPase"/>
</dbReference>
<evidence type="ECO:0000313" key="2">
    <source>
        <dbReference type="EMBL" id="PIQ71839.1"/>
    </source>
</evidence>
<dbReference type="GO" id="GO:0016887">
    <property type="term" value="F:ATP hydrolysis activity"/>
    <property type="evidence" value="ECO:0007669"/>
    <property type="project" value="InterPro"/>
</dbReference>
<dbReference type="InterPro" id="IPR003593">
    <property type="entry name" value="AAA+_ATPase"/>
</dbReference>
<dbReference type="PANTHER" id="PTHR43581:SF2">
    <property type="entry name" value="EXCINUCLEASE ATPASE SUBUNIT"/>
    <property type="match status" value="1"/>
</dbReference>
<dbReference type="Pfam" id="PF13304">
    <property type="entry name" value="AAA_21"/>
    <property type="match status" value="1"/>
</dbReference>
<gene>
    <name evidence="2" type="ORF">COV87_01140</name>
</gene>
<dbReference type="Gene3D" id="3.40.50.300">
    <property type="entry name" value="P-loop containing nucleotide triphosphate hydrolases"/>
    <property type="match status" value="1"/>
</dbReference>
<reference evidence="2 3" key="1">
    <citation type="submission" date="2017-09" db="EMBL/GenBank/DDBJ databases">
        <title>Depth-based differentiation of microbial function through sediment-hosted aquifers and enrichment of novel symbionts in the deep terrestrial subsurface.</title>
        <authorList>
            <person name="Probst A.J."/>
            <person name="Ladd B."/>
            <person name="Jarett J.K."/>
            <person name="Geller-Mcgrath D.E."/>
            <person name="Sieber C.M."/>
            <person name="Emerson J.B."/>
            <person name="Anantharaman K."/>
            <person name="Thomas B.C."/>
            <person name="Malmstrom R."/>
            <person name="Stieglmeier M."/>
            <person name="Klingl A."/>
            <person name="Woyke T."/>
            <person name="Ryan C.M."/>
            <person name="Banfield J.F."/>
        </authorList>
    </citation>
    <scope>NUCLEOTIDE SEQUENCE [LARGE SCALE GENOMIC DNA]</scope>
    <source>
        <strain evidence="2">CG11_big_fil_rev_8_21_14_0_20_37_16</strain>
    </source>
</reference>
<dbReference type="AlphaFoldDB" id="A0A2H0KKS4"/>
<name>A0A2H0KKS4_9BACT</name>
<dbReference type="SUPFAM" id="SSF52540">
    <property type="entry name" value="P-loop containing nucleoside triphosphate hydrolases"/>
    <property type="match status" value="1"/>
</dbReference>
<organism evidence="2 3">
    <name type="scientific">Candidatus Roizmanbacteria bacterium CG11_big_fil_rev_8_21_14_0_20_37_16</name>
    <dbReference type="NCBI Taxonomy" id="1974857"/>
    <lineage>
        <taxon>Bacteria</taxon>
        <taxon>Candidatus Roizmaniibacteriota</taxon>
    </lineage>
</organism>
<dbReference type="PANTHER" id="PTHR43581">
    <property type="entry name" value="ATP/GTP PHOSPHATASE"/>
    <property type="match status" value="1"/>
</dbReference>
<dbReference type="InterPro" id="IPR003959">
    <property type="entry name" value="ATPase_AAA_core"/>
</dbReference>
<dbReference type="SMART" id="SM00382">
    <property type="entry name" value="AAA"/>
    <property type="match status" value="1"/>
</dbReference>
<evidence type="ECO:0000313" key="3">
    <source>
        <dbReference type="Proteomes" id="UP000229497"/>
    </source>
</evidence>
<dbReference type="GO" id="GO:0005524">
    <property type="term" value="F:ATP binding"/>
    <property type="evidence" value="ECO:0007669"/>
    <property type="project" value="InterPro"/>
</dbReference>
<sequence>MKIIALEIKDFAPIKHLKIDNMGDVVIIAGANGSGKTRLKEAIVGTLQGSTQMSMSIAATRDKEKEEFGDSVINVTQGINNPKLVAYIQKRRFGRGQYVGSLVQIDSHRNIQTITYRQVSWQVSDPDDQETQSNFYYQNFTNRWQDFMNYIHDKVAAYHNQLATEVINGTDISAVKIKEKLPHPLDKYKKIFSTLLPGKELLDVNPTSPREFQYKDSSGLTLSFGSLSSGEQEVVKVIFDVARKDIKDSVIIVDEPELHLHPTLAFKLIETLKSIGGHTNQFIFLTHSADLISTYYSTGNVYFIDSEQSGANQAHKLSDLNHSHRGLVDLIGENLGLFAVGKKLVFVEGEDSSIDRLIYHSIAQKYLPEAKIIPAGSVENLVSLNSFEEQIRNSIFGIDFYMIRDRDGLSGTQIQSLEVNGRIKCLKKRHIENYFLDSEILYKVAEKLYITTTKPEISQEYIEQKLKEIATDQVKLNLLQNTKEYIAINHNFNIPTVKSLETKNIDNIINEFIQETTTSLTRLTSDLSEQSLKGWMDEEKIRIENALSGDTWKIEFQGKNIFSMFCSSAFNEDKLKIRQAYIDIALAEKPAVFDDIKTIFESFV</sequence>
<dbReference type="EMBL" id="PCVK01000032">
    <property type="protein sequence ID" value="PIQ71839.1"/>
    <property type="molecule type" value="Genomic_DNA"/>
</dbReference>
<dbReference type="InterPro" id="IPR051396">
    <property type="entry name" value="Bact_Antivir_Def_Nuclease"/>
</dbReference>
<evidence type="ECO:0000259" key="1">
    <source>
        <dbReference type="SMART" id="SM00382"/>
    </source>
</evidence>
<feature type="domain" description="AAA+ ATPase" evidence="1">
    <location>
        <begin position="22"/>
        <end position="307"/>
    </location>
</feature>
<accession>A0A2H0KKS4</accession>
<comment type="caution">
    <text evidence="2">The sequence shown here is derived from an EMBL/GenBank/DDBJ whole genome shotgun (WGS) entry which is preliminary data.</text>
</comment>
<dbReference type="Proteomes" id="UP000229497">
    <property type="component" value="Unassembled WGS sequence"/>
</dbReference>